<comment type="caution">
    <text evidence="1">The sequence shown here is derived from an EMBL/GenBank/DDBJ whole genome shotgun (WGS) entry which is preliminary data.</text>
</comment>
<dbReference type="AlphaFoldDB" id="A0AAN7ZYB0"/>
<sequence>MAELCEVGLAADDACGTSELPADLIETLSRQIAQTMYRRDPDVQAFLAKSVRETDHKEDAWCMAYEGRDGGLKILSTSTDIDGPQRKATIWLSVVIQCDLLEPLGHLWETTLRLEWQKLRRGWICQKYQCLRGSDFAHALASAPYRHRRAGSHRQDVTVKKLKE</sequence>
<dbReference type="EMBL" id="JAVRQU010000023">
    <property type="protein sequence ID" value="KAK5690791.1"/>
    <property type="molecule type" value="Genomic_DNA"/>
</dbReference>
<reference evidence="1" key="1">
    <citation type="submission" date="2023-08" db="EMBL/GenBank/DDBJ databases">
        <title>Black Yeasts Isolated from many extreme environments.</title>
        <authorList>
            <person name="Coleine C."/>
            <person name="Stajich J.E."/>
            <person name="Selbmann L."/>
        </authorList>
    </citation>
    <scope>NUCLEOTIDE SEQUENCE</scope>
    <source>
        <strain evidence="1">CCFEE 5810</strain>
    </source>
</reference>
<accession>A0AAN7ZYB0</accession>
<evidence type="ECO:0000313" key="1">
    <source>
        <dbReference type="EMBL" id="KAK5690791.1"/>
    </source>
</evidence>
<organism evidence="1 2">
    <name type="scientific">Elasticomyces elasticus</name>
    <dbReference type="NCBI Taxonomy" id="574655"/>
    <lineage>
        <taxon>Eukaryota</taxon>
        <taxon>Fungi</taxon>
        <taxon>Dikarya</taxon>
        <taxon>Ascomycota</taxon>
        <taxon>Pezizomycotina</taxon>
        <taxon>Dothideomycetes</taxon>
        <taxon>Dothideomycetidae</taxon>
        <taxon>Mycosphaerellales</taxon>
        <taxon>Teratosphaeriaceae</taxon>
        <taxon>Elasticomyces</taxon>
    </lineage>
</organism>
<proteinExistence type="predicted"/>
<evidence type="ECO:0000313" key="2">
    <source>
        <dbReference type="Proteomes" id="UP001310594"/>
    </source>
</evidence>
<name>A0AAN7ZYB0_9PEZI</name>
<protein>
    <submittedName>
        <fullName evidence="1">Uncharacterized protein</fullName>
    </submittedName>
</protein>
<gene>
    <name evidence="1" type="ORF">LTR97_011952</name>
</gene>
<dbReference type="Proteomes" id="UP001310594">
    <property type="component" value="Unassembled WGS sequence"/>
</dbReference>